<reference evidence="10" key="1">
    <citation type="submission" date="2022-03" db="EMBL/GenBank/DDBJ databases">
        <title>Genomic Encyclopedia of Type Strains, Phase III (KMG-III): the genomes of soil and plant-associated and newly described type strains.</title>
        <authorList>
            <person name="Whitman W."/>
        </authorList>
    </citation>
    <scope>NUCLEOTIDE SEQUENCE</scope>
    <source>
        <strain evidence="10">ANL 6-2</strain>
    </source>
</reference>
<feature type="coiled-coil region" evidence="7">
    <location>
        <begin position="313"/>
        <end position="340"/>
    </location>
</feature>
<dbReference type="GO" id="GO:0009318">
    <property type="term" value="C:exodeoxyribonuclease VII complex"/>
    <property type="evidence" value="ECO:0007669"/>
    <property type="project" value="UniProtKB-UniRule"/>
</dbReference>
<dbReference type="GO" id="GO:0003676">
    <property type="term" value="F:nucleic acid binding"/>
    <property type="evidence" value="ECO:0007669"/>
    <property type="project" value="InterPro"/>
</dbReference>
<dbReference type="GO" id="GO:0005737">
    <property type="term" value="C:cytoplasm"/>
    <property type="evidence" value="ECO:0007669"/>
    <property type="project" value="UniProtKB-SubCell"/>
</dbReference>
<dbReference type="HAMAP" id="MF_00378">
    <property type="entry name" value="Exonuc_7_L"/>
    <property type="match status" value="1"/>
</dbReference>
<protein>
    <recommendedName>
        <fullName evidence="5">Exodeoxyribonuclease 7 large subunit</fullName>
        <ecNumber evidence="5">3.1.11.6</ecNumber>
    </recommendedName>
    <alternativeName>
        <fullName evidence="5">Exodeoxyribonuclease VII large subunit</fullName>
        <shortName evidence="5">Exonuclease VII large subunit</shortName>
    </alternativeName>
</protein>
<dbReference type="Pfam" id="PF02601">
    <property type="entry name" value="Exonuc_VII_L"/>
    <property type="match status" value="1"/>
</dbReference>
<feature type="domain" description="Exonuclease VII large subunit C-terminal" evidence="8">
    <location>
        <begin position="127"/>
        <end position="441"/>
    </location>
</feature>
<comment type="caution">
    <text evidence="10">The sequence shown here is derived from an EMBL/GenBank/DDBJ whole genome shotgun (WGS) entry which is preliminary data.</text>
</comment>
<dbReference type="GO" id="GO:0006308">
    <property type="term" value="P:DNA catabolic process"/>
    <property type="evidence" value="ECO:0007669"/>
    <property type="project" value="UniProtKB-UniRule"/>
</dbReference>
<evidence type="ECO:0000313" key="10">
    <source>
        <dbReference type="EMBL" id="MCP1676373.1"/>
    </source>
</evidence>
<evidence type="ECO:0000256" key="7">
    <source>
        <dbReference type="SAM" id="Coils"/>
    </source>
</evidence>
<comment type="subunit">
    <text evidence="5">Heterooligomer composed of large and small subunits.</text>
</comment>
<gene>
    <name evidence="5" type="primary">xseA</name>
    <name evidence="10" type="ORF">J2T57_003534</name>
</gene>
<keyword evidence="2 5" id="KW-0540">Nuclease</keyword>
<dbReference type="CDD" id="cd04489">
    <property type="entry name" value="ExoVII_LU_OBF"/>
    <property type="match status" value="1"/>
</dbReference>
<comment type="similarity">
    <text evidence="5 6">Belongs to the XseA family.</text>
</comment>
<dbReference type="Proteomes" id="UP001205843">
    <property type="component" value="Unassembled WGS sequence"/>
</dbReference>
<keyword evidence="3 5" id="KW-0378">Hydrolase</keyword>
<comment type="catalytic activity">
    <reaction evidence="5 6">
        <text>Exonucleolytic cleavage in either 5'- to 3'- or 3'- to 5'-direction to yield nucleoside 5'-phosphates.</text>
        <dbReference type="EC" id="3.1.11.6"/>
    </reaction>
</comment>
<evidence type="ECO:0000256" key="6">
    <source>
        <dbReference type="RuleBase" id="RU004355"/>
    </source>
</evidence>
<dbReference type="NCBIfam" id="TIGR00237">
    <property type="entry name" value="xseA"/>
    <property type="match status" value="1"/>
</dbReference>
<comment type="subcellular location">
    <subcellularLocation>
        <location evidence="5 6">Cytoplasm</location>
    </subcellularLocation>
</comment>
<dbReference type="InterPro" id="IPR025824">
    <property type="entry name" value="OB-fold_nuc-bd_dom"/>
</dbReference>
<evidence type="ECO:0000256" key="5">
    <source>
        <dbReference type="HAMAP-Rule" id="MF_00378"/>
    </source>
</evidence>
<keyword evidence="1 5" id="KW-0963">Cytoplasm</keyword>
<feature type="domain" description="OB-fold nucleic acid binding" evidence="9">
    <location>
        <begin position="11"/>
        <end position="103"/>
    </location>
</feature>
<keyword evidence="11" id="KW-1185">Reference proteome</keyword>
<dbReference type="AlphaFoldDB" id="A0AAE3G7B4"/>
<keyword evidence="7" id="KW-0175">Coiled coil</keyword>
<evidence type="ECO:0000313" key="11">
    <source>
        <dbReference type="Proteomes" id="UP001205843"/>
    </source>
</evidence>
<evidence type="ECO:0000259" key="8">
    <source>
        <dbReference type="Pfam" id="PF02601"/>
    </source>
</evidence>
<dbReference type="InterPro" id="IPR020579">
    <property type="entry name" value="Exonuc_VII_lsu_C"/>
</dbReference>
<comment type="function">
    <text evidence="5">Bidirectionally degrades single-stranded DNA into large acid-insoluble oligonucleotides, which are then degraded further into small acid-soluble oligonucleotides.</text>
</comment>
<dbReference type="Pfam" id="PF13742">
    <property type="entry name" value="tRNA_anti_2"/>
    <property type="match status" value="1"/>
</dbReference>
<evidence type="ECO:0000259" key="9">
    <source>
        <dbReference type="Pfam" id="PF13742"/>
    </source>
</evidence>
<dbReference type="InterPro" id="IPR003753">
    <property type="entry name" value="Exonuc_VII_L"/>
</dbReference>
<organism evidence="10 11">
    <name type="scientific">Natronocella acetinitrilica</name>
    <dbReference type="NCBI Taxonomy" id="414046"/>
    <lineage>
        <taxon>Bacteria</taxon>
        <taxon>Pseudomonadati</taxon>
        <taxon>Pseudomonadota</taxon>
        <taxon>Gammaproteobacteria</taxon>
        <taxon>Chromatiales</taxon>
        <taxon>Ectothiorhodospiraceae</taxon>
        <taxon>Natronocella</taxon>
    </lineage>
</organism>
<name>A0AAE3G7B4_9GAMM</name>
<dbReference type="GO" id="GO:0008855">
    <property type="term" value="F:exodeoxyribonuclease VII activity"/>
    <property type="evidence" value="ECO:0007669"/>
    <property type="project" value="UniProtKB-UniRule"/>
</dbReference>
<dbReference type="EC" id="3.1.11.6" evidence="5"/>
<proteinExistence type="inferred from homology"/>
<accession>A0AAE3G7B4</accession>
<dbReference type="PANTHER" id="PTHR30008:SF0">
    <property type="entry name" value="EXODEOXYRIBONUCLEASE 7 LARGE SUBUNIT"/>
    <property type="match status" value="1"/>
</dbReference>
<evidence type="ECO:0000256" key="4">
    <source>
        <dbReference type="ARBA" id="ARBA00022839"/>
    </source>
</evidence>
<keyword evidence="4 5" id="KW-0269">Exonuclease</keyword>
<dbReference type="EMBL" id="JALJXV010000009">
    <property type="protein sequence ID" value="MCP1676373.1"/>
    <property type="molecule type" value="Genomic_DNA"/>
</dbReference>
<evidence type="ECO:0000256" key="2">
    <source>
        <dbReference type="ARBA" id="ARBA00022722"/>
    </source>
</evidence>
<evidence type="ECO:0000256" key="3">
    <source>
        <dbReference type="ARBA" id="ARBA00022801"/>
    </source>
</evidence>
<dbReference type="PANTHER" id="PTHR30008">
    <property type="entry name" value="EXODEOXYRIBONUCLEASE 7 LARGE SUBUNIT"/>
    <property type="match status" value="1"/>
</dbReference>
<sequence length="461" mass="51173">MQHQPPDRAVLTVSQLNREVRDLLEQGLPLLWVEGEISNLAQPASGHLYFTLKDSRAQIRCAMFKGRNRLLRFRPSNGAQVLARGRISLFEPRGDYQLIIDSLEEAGDGALRRQFEELKTRLEREGLFDPVRKQALPPFPKRIGVVTSPSGAAIRDVLHALGRRFPGIDVLIYPVPVQGSGAAQAIADMLKLADNRQEVDALLLTRGGGSLEDLWAFNEEIVARAIAACSLPVVSAVGHEIDFSISDFVADHRAATPSAAAELLSPDGAALLDRIGSLSSRLAQRIHLKLSRQAERLSTLERRLAREHPARRLRDNSQRLDELQLRLAAAMNRLSRRDAQRLHAAQQRLTAQHPRKRLQQYREQIQQLGQRLRNSWRNGHDPRVRHLGGLARELEAVSPLATVARGYAIVRDQQGRVVREAGAATPGDRIVATLGKGALHCRVEDVEPVVNVAPETPLLPK</sequence>
<evidence type="ECO:0000256" key="1">
    <source>
        <dbReference type="ARBA" id="ARBA00022490"/>
    </source>
</evidence>